<comment type="caution">
    <text evidence="2">The sequence shown here is derived from an EMBL/GenBank/DDBJ whole genome shotgun (WGS) entry which is preliminary data.</text>
</comment>
<keyword evidence="1" id="KW-0175">Coiled coil</keyword>
<proteinExistence type="predicted"/>
<keyword evidence="3" id="KW-1185">Reference proteome</keyword>
<protein>
    <submittedName>
        <fullName evidence="2">Uncharacterized protein</fullName>
    </submittedName>
</protein>
<evidence type="ECO:0000313" key="3">
    <source>
        <dbReference type="Proteomes" id="UP001169242"/>
    </source>
</evidence>
<dbReference type="RefSeq" id="WP_271011864.1">
    <property type="nucleotide sequence ID" value="NZ_JAQIFT010000036.1"/>
</dbReference>
<feature type="coiled-coil region" evidence="1">
    <location>
        <begin position="175"/>
        <end position="202"/>
    </location>
</feature>
<gene>
    <name evidence="2" type="ORF">PBV87_08320</name>
</gene>
<evidence type="ECO:0000313" key="2">
    <source>
        <dbReference type="EMBL" id="MDA3731480.1"/>
    </source>
</evidence>
<evidence type="ECO:0000256" key="1">
    <source>
        <dbReference type="SAM" id="Coils"/>
    </source>
</evidence>
<dbReference type="AlphaFoldDB" id="A0AA42J0I6"/>
<dbReference type="EMBL" id="JAQIFT010000036">
    <property type="protein sequence ID" value="MDA3731480.1"/>
    <property type="molecule type" value="Genomic_DNA"/>
</dbReference>
<dbReference type="Proteomes" id="UP001169242">
    <property type="component" value="Unassembled WGS sequence"/>
</dbReference>
<reference evidence="2" key="1">
    <citation type="journal article" date="2023" name="Int. J. Syst. Evol. Microbiol.">
        <title>&lt;i&gt;Holtiella tumoricola&lt;/i&gt; gen. nov. sp. nov., isolated from a human clinical sample.</title>
        <authorList>
            <person name="Allen-Vercoe E."/>
            <person name="Daigneault M.C."/>
            <person name="Vancuren S.J."/>
            <person name="Cochrane K."/>
            <person name="O'Neal L.L."/>
            <person name="Sankaranarayanan K."/>
            <person name="Lawson P.A."/>
        </authorList>
    </citation>
    <scope>NUCLEOTIDE SEQUENCE</scope>
    <source>
        <strain evidence="2">CC70A</strain>
    </source>
</reference>
<organism evidence="2 3">
    <name type="scientific">Holtiella tumoricola</name>
    <dbReference type="NCBI Taxonomy" id="3018743"/>
    <lineage>
        <taxon>Bacteria</taxon>
        <taxon>Bacillati</taxon>
        <taxon>Bacillota</taxon>
        <taxon>Clostridia</taxon>
        <taxon>Lachnospirales</taxon>
        <taxon>Cellulosilyticaceae</taxon>
        <taxon>Holtiella</taxon>
    </lineage>
</organism>
<name>A0AA42J0I6_9FIRM</name>
<accession>A0AA42J0I6</accession>
<sequence>MRRLETIDFSILWEGFKPYPFALYTSTEVCLEDKVIPWDTRFMGCTAISYEGSYLAIWNVEMDGVEENVANRDQLVMGIVHEMFHAFQQENNEKRFPMDLVGLNYPDDERNYGLKYVENQILARACREESKQVKQELFSQFYSIRKERERILGDIITYEYRLETVEGIAEYVGLLALKQLDKDQYEERLEDYCKKLETYNALQQDIRRISYFCGPVILTIAKACDLSFWHVLKDEGRPVFQIIGDKVQSEESVSVGYDEMLIQEVVKENRLAKSYQIDAFFKEKAREAIEGRYAISGYDPMNMFKLGNQVYCKNFICVTPLGKEESMMLMGPIVLEMDQDEVKKIYK</sequence>